<protein>
    <submittedName>
        <fullName evidence="4">Glycosyltransferase family 4 protein</fullName>
        <ecNumber evidence="4">2.4.-.-</ecNumber>
    </submittedName>
</protein>
<dbReference type="CDD" id="cd03801">
    <property type="entry name" value="GT4_PimA-like"/>
    <property type="match status" value="1"/>
</dbReference>
<dbReference type="InterPro" id="IPR028098">
    <property type="entry name" value="Glyco_trans_4-like_N"/>
</dbReference>
<evidence type="ECO:0000259" key="3">
    <source>
        <dbReference type="Pfam" id="PF13439"/>
    </source>
</evidence>
<evidence type="ECO:0000313" key="5">
    <source>
        <dbReference type="Proteomes" id="UP001576776"/>
    </source>
</evidence>
<dbReference type="PANTHER" id="PTHR46401">
    <property type="entry name" value="GLYCOSYLTRANSFERASE WBBK-RELATED"/>
    <property type="match status" value="1"/>
</dbReference>
<dbReference type="RefSeq" id="WP_413259670.1">
    <property type="nucleotide sequence ID" value="NZ_JBHFNS010000084.1"/>
</dbReference>
<feature type="domain" description="Glycosyl transferase family 1" evidence="2">
    <location>
        <begin position="201"/>
        <end position="356"/>
    </location>
</feature>
<comment type="caution">
    <text evidence="4">The sequence shown here is derived from an EMBL/GenBank/DDBJ whole genome shotgun (WGS) entry which is preliminary data.</text>
</comment>
<proteinExistence type="predicted"/>
<reference evidence="4 5" key="1">
    <citation type="submission" date="2024-09" db="EMBL/GenBank/DDBJ databases">
        <title>Floridaenema gen nov. (Aerosakkonemataceae, Aerosakkonematales ord. nov., Cyanobacteria) from benthic tropical and subtropical fresh waters, with the description of four new species.</title>
        <authorList>
            <person name="Moretto J.A."/>
            <person name="Berthold D.E."/>
            <person name="Lefler F.W."/>
            <person name="Huang I.-S."/>
            <person name="Laughinghouse H. IV."/>
        </authorList>
    </citation>
    <scope>NUCLEOTIDE SEQUENCE [LARGE SCALE GENOMIC DNA]</scope>
    <source>
        <strain evidence="4 5">BLCC-F154</strain>
    </source>
</reference>
<dbReference type="SUPFAM" id="SSF53756">
    <property type="entry name" value="UDP-Glycosyltransferase/glycogen phosphorylase"/>
    <property type="match status" value="1"/>
</dbReference>
<keyword evidence="1 4" id="KW-0808">Transferase</keyword>
<accession>A0ABV4YI72</accession>
<dbReference type="GO" id="GO:0016757">
    <property type="term" value="F:glycosyltransferase activity"/>
    <property type="evidence" value="ECO:0007669"/>
    <property type="project" value="UniProtKB-KW"/>
</dbReference>
<dbReference type="EC" id="2.4.-.-" evidence="4"/>
<dbReference type="PANTHER" id="PTHR46401:SF2">
    <property type="entry name" value="GLYCOSYLTRANSFERASE WBBK-RELATED"/>
    <property type="match status" value="1"/>
</dbReference>
<dbReference type="Pfam" id="PF00534">
    <property type="entry name" value="Glycos_transf_1"/>
    <property type="match status" value="1"/>
</dbReference>
<dbReference type="EMBL" id="JBHFNS010000084">
    <property type="protein sequence ID" value="MFB2938191.1"/>
    <property type="molecule type" value="Genomic_DNA"/>
</dbReference>
<dbReference type="Pfam" id="PF13439">
    <property type="entry name" value="Glyco_transf_4"/>
    <property type="match status" value="1"/>
</dbReference>
<evidence type="ECO:0000256" key="1">
    <source>
        <dbReference type="ARBA" id="ARBA00022679"/>
    </source>
</evidence>
<evidence type="ECO:0000259" key="2">
    <source>
        <dbReference type="Pfam" id="PF00534"/>
    </source>
</evidence>
<gene>
    <name evidence="4" type="ORF">ACE1B6_23335</name>
</gene>
<keyword evidence="5" id="KW-1185">Reference proteome</keyword>
<dbReference type="Gene3D" id="3.40.50.2000">
    <property type="entry name" value="Glycogen Phosphorylase B"/>
    <property type="match status" value="2"/>
</dbReference>
<feature type="domain" description="Glycosyltransferase subfamily 4-like N-terminal" evidence="3">
    <location>
        <begin position="16"/>
        <end position="180"/>
    </location>
</feature>
<sequence>MKILLTCHYNFDTNAGAAGVTWRLGQEYEKLGHQVYFYSIDDLPNKLHRLAKFAAFPEFVTYKIENLSKEQGIDIVDASTGDAWLWGFSQNKKKNRPLLVARCHGLEHIEHEEYLQEAEQGNLKLSWKYGLYRGSIRLWEVTTSMRNSDLVLLLNSCDAKYVIEKLKVKRERVAIVPNGIADRFLNLPFESIATTDNSVIRIAQIGTYIPRKGIYYSVPALNKILARYPQVEVSFFGTKCFECPDPAQVYADFDPRVRDRVKVIPYYNNETLPELLKGHHIKLFSTISEGFGVALIEAMACGLAPITTATPGPLEIVRDGYDAIVIPPRNSQAIEEALELLITNRSFLVQLRRNAYTTAQSYSWAKIAQRNLSLYEQACLGKGDR</sequence>
<name>A0ABV4YI72_9CYAN</name>
<dbReference type="Proteomes" id="UP001576776">
    <property type="component" value="Unassembled WGS sequence"/>
</dbReference>
<keyword evidence="4" id="KW-0328">Glycosyltransferase</keyword>
<evidence type="ECO:0000313" key="4">
    <source>
        <dbReference type="EMBL" id="MFB2938191.1"/>
    </source>
</evidence>
<dbReference type="InterPro" id="IPR001296">
    <property type="entry name" value="Glyco_trans_1"/>
</dbReference>
<organism evidence="4 5">
    <name type="scientific">Floridaenema fluviatile BLCC-F154</name>
    <dbReference type="NCBI Taxonomy" id="3153640"/>
    <lineage>
        <taxon>Bacteria</taxon>
        <taxon>Bacillati</taxon>
        <taxon>Cyanobacteriota</taxon>
        <taxon>Cyanophyceae</taxon>
        <taxon>Oscillatoriophycideae</taxon>
        <taxon>Aerosakkonematales</taxon>
        <taxon>Aerosakkonemataceae</taxon>
        <taxon>Floridanema</taxon>
        <taxon>Floridanema fluviatile</taxon>
    </lineage>
</organism>